<keyword evidence="2" id="KW-0808">Transferase</keyword>
<protein>
    <submittedName>
        <fullName evidence="4">RNA methyltransferase</fullName>
    </submittedName>
</protein>
<dbReference type="GO" id="GO:0008173">
    <property type="term" value="F:RNA methyltransferase activity"/>
    <property type="evidence" value="ECO:0007669"/>
    <property type="project" value="InterPro"/>
</dbReference>
<dbReference type="SUPFAM" id="SSF55315">
    <property type="entry name" value="L30e-like"/>
    <property type="match status" value="1"/>
</dbReference>
<dbReference type="InterPro" id="IPR051259">
    <property type="entry name" value="rRNA_Methyltransferase"/>
</dbReference>
<dbReference type="KEGG" id="caul:KCG34_21850"/>
<dbReference type="InterPro" id="IPR029026">
    <property type="entry name" value="tRNA_m1G_MTases_N"/>
</dbReference>
<sequence length="272" mass="28647">MSTPFAPIAIDDPDDPRIAGYRNIREKDLVGRQGLFVAEGEVVLRMLLAQSRHAPLSILIAAKRAESLAPLLARASPETPVFAAGQAVMDQVVGFPIHRGILALARRAPEPTPSELLAGLPGRALALALFGIANHDNMGGLFRNAAAFGVGAVLLDAECCDPLYRKAIRVSVGGALVTPFARFGPNQDPITLLRDHGFEPLALTPRGRTRLIDLKRPPRAALLLGAEGPGLAEALIARASDISIPMSAGFDSLNVAACAAIALHQLAFGSER</sequence>
<dbReference type="RefSeq" id="WP_211937710.1">
    <property type="nucleotide sequence ID" value="NZ_CP073078.1"/>
</dbReference>
<evidence type="ECO:0000313" key="5">
    <source>
        <dbReference type="Proteomes" id="UP000676409"/>
    </source>
</evidence>
<dbReference type="Gene3D" id="3.40.1280.10">
    <property type="match status" value="1"/>
</dbReference>
<evidence type="ECO:0000313" key="4">
    <source>
        <dbReference type="EMBL" id="QUD87658.1"/>
    </source>
</evidence>
<dbReference type="CDD" id="cd18095">
    <property type="entry name" value="SpoU-like_rRNA-MTase"/>
    <property type="match status" value="1"/>
</dbReference>
<dbReference type="EMBL" id="CP073078">
    <property type="protein sequence ID" value="QUD87658.1"/>
    <property type="molecule type" value="Genomic_DNA"/>
</dbReference>
<dbReference type="Gene3D" id="3.30.1330.30">
    <property type="match status" value="1"/>
</dbReference>
<reference evidence="4" key="1">
    <citation type="submission" date="2021-04" db="EMBL/GenBank/DDBJ databases">
        <title>The complete genome sequence of Caulobacter sp. S6.</title>
        <authorList>
            <person name="Tang Y."/>
            <person name="Ouyang W."/>
            <person name="Liu Q."/>
            <person name="Huang B."/>
            <person name="Guo Z."/>
            <person name="Lei P."/>
        </authorList>
    </citation>
    <scope>NUCLEOTIDE SEQUENCE</scope>
    <source>
        <strain evidence="4">S6</strain>
    </source>
</reference>
<keyword evidence="5" id="KW-1185">Reference proteome</keyword>
<dbReference type="GO" id="GO:0003723">
    <property type="term" value="F:RNA binding"/>
    <property type="evidence" value="ECO:0007669"/>
    <property type="project" value="InterPro"/>
</dbReference>
<feature type="domain" description="tRNA/rRNA methyltransferase SpoU type" evidence="3">
    <location>
        <begin position="125"/>
        <end position="264"/>
    </location>
</feature>
<evidence type="ECO:0000256" key="1">
    <source>
        <dbReference type="ARBA" id="ARBA00022603"/>
    </source>
</evidence>
<evidence type="ECO:0000259" key="3">
    <source>
        <dbReference type="Pfam" id="PF00588"/>
    </source>
</evidence>
<dbReference type="GO" id="GO:0006396">
    <property type="term" value="P:RNA processing"/>
    <property type="evidence" value="ECO:0007669"/>
    <property type="project" value="InterPro"/>
</dbReference>
<dbReference type="PANTHER" id="PTHR43191:SF12">
    <property type="entry name" value="RRNA METHYLASE"/>
    <property type="match status" value="1"/>
</dbReference>
<dbReference type="SUPFAM" id="SSF75217">
    <property type="entry name" value="alpha/beta knot"/>
    <property type="match status" value="1"/>
</dbReference>
<keyword evidence="1 4" id="KW-0489">Methyltransferase</keyword>
<proteinExistence type="predicted"/>
<organism evidence="4 5">
    <name type="scientific">Phenylobacterium montanum</name>
    <dbReference type="NCBI Taxonomy" id="2823693"/>
    <lineage>
        <taxon>Bacteria</taxon>
        <taxon>Pseudomonadati</taxon>
        <taxon>Pseudomonadota</taxon>
        <taxon>Alphaproteobacteria</taxon>
        <taxon>Caulobacterales</taxon>
        <taxon>Caulobacteraceae</taxon>
        <taxon>Phenylobacterium</taxon>
    </lineage>
</organism>
<dbReference type="Proteomes" id="UP000676409">
    <property type="component" value="Chromosome"/>
</dbReference>
<gene>
    <name evidence="4" type="ORF">KCG34_21850</name>
</gene>
<dbReference type="AlphaFoldDB" id="A0A975FY78"/>
<dbReference type="InterPro" id="IPR029064">
    <property type="entry name" value="Ribosomal_eL30-like_sf"/>
</dbReference>
<dbReference type="PANTHER" id="PTHR43191">
    <property type="entry name" value="RRNA METHYLTRANSFERASE 3"/>
    <property type="match status" value="1"/>
</dbReference>
<dbReference type="InterPro" id="IPR001537">
    <property type="entry name" value="SpoU_MeTrfase"/>
</dbReference>
<accession>A0A975FY78</accession>
<dbReference type="GO" id="GO:0032259">
    <property type="term" value="P:methylation"/>
    <property type="evidence" value="ECO:0007669"/>
    <property type="project" value="UniProtKB-KW"/>
</dbReference>
<dbReference type="InterPro" id="IPR029028">
    <property type="entry name" value="Alpha/beta_knot_MTases"/>
</dbReference>
<dbReference type="Pfam" id="PF00588">
    <property type="entry name" value="SpoU_methylase"/>
    <property type="match status" value="1"/>
</dbReference>
<evidence type="ECO:0000256" key="2">
    <source>
        <dbReference type="ARBA" id="ARBA00022679"/>
    </source>
</evidence>
<name>A0A975FY78_9CAUL</name>